<dbReference type="InterPro" id="IPR015943">
    <property type="entry name" value="WD40/YVTN_repeat-like_dom_sf"/>
</dbReference>
<dbReference type="SMART" id="SM00421">
    <property type="entry name" value="HTH_LUXR"/>
    <property type="match status" value="1"/>
</dbReference>
<dbReference type="Gene3D" id="1.10.10.10">
    <property type="entry name" value="Winged helix-like DNA-binding domain superfamily/Winged helix DNA-binding domain"/>
    <property type="match status" value="1"/>
</dbReference>
<gene>
    <name evidence="3" type="ORF">SAMN04488006_1237</name>
</gene>
<dbReference type="AlphaFoldDB" id="A0A1I6PP81"/>
<feature type="domain" description="HTH luxR-type" evidence="2">
    <location>
        <begin position="897"/>
        <end position="954"/>
    </location>
</feature>
<keyword evidence="1" id="KW-0472">Membrane</keyword>
<keyword evidence="4" id="KW-1185">Reference proteome</keyword>
<dbReference type="EMBL" id="FOZP01000002">
    <property type="protein sequence ID" value="SFS42001.1"/>
    <property type="molecule type" value="Genomic_DNA"/>
</dbReference>
<dbReference type="InterPro" id="IPR036388">
    <property type="entry name" value="WH-like_DNA-bd_sf"/>
</dbReference>
<keyword evidence="1" id="KW-0812">Transmembrane</keyword>
<dbReference type="STRING" id="593133.SAMN04488006_1237"/>
<dbReference type="InterPro" id="IPR013783">
    <property type="entry name" value="Ig-like_fold"/>
</dbReference>
<dbReference type="GO" id="GO:0006355">
    <property type="term" value="P:regulation of DNA-templated transcription"/>
    <property type="evidence" value="ECO:0007669"/>
    <property type="project" value="InterPro"/>
</dbReference>
<protein>
    <submittedName>
        <fullName evidence="3">Two component regulator propeller</fullName>
    </submittedName>
</protein>
<name>A0A1I6PP81_9FLAO</name>
<dbReference type="RefSeq" id="WP_090223764.1">
    <property type="nucleotide sequence ID" value="NZ_FOZP01000002.1"/>
</dbReference>
<reference evidence="4" key="1">
    <citation type="submission" date="2016-10" db="EMBL/GenBank/DDBJ databases">
        <authorList>
            <person name="Varghese N."/>
            <person name="Submissions S."/>
        </authorList>
    </citation>
    <scope>NUCLEOTIDE SEQUENCE [LARGE SCALE GENOMIC DNA]</scope>
    <source>
        <strain evidence="4">DSM 24450</strain>
    </source>
</reference>
<dbReference type="InterPro" id="IPR011123">
    <property type="entry name" value="Y_Y_Y"/>
</dbReference>
<dbReference type="Gene3D" id="2.60.40.10">
    <property type="entry name" value="Immunoglobulins"/>
    <property type="match status" value="1"/>
</dbReference>
<evidence type="ECO:0000313" key="4">
    <source>
        <dbReference type="Proteomes" id="UP000199312"/>
    </source>
</evidence>
<dbReference type="Pfam" id="PF07495">
    <property type="entry name" value="Y_Y_Y"/>
    <property type="match status" value="1"/>
</dbReference>
<dbReference type="InterPro" id="IPR000792">
    <property type="entry name" value="Tscrpt_reg_LuxR_C"/>
</dbReference>
<dbReference type="OrthoDB" id="1090267at2"/>
<accession>A0A1I6PP81</accession>
<dbReference type="Gene3D" id="2.130.10.10">
    <property type="entry name" value="YVTN repeat-like/Quinoprotein amine dehydrogenase"/>
    <property type="match status" value="2"/>
</dbReference>
<dbReference type="SUPFAM" id="SSF50998">
    <property type="entry name" value="Quinoprotein alcohol dehydrogenase-like"/>
    <property type="match status" value="1"/>
</dbReference>
<dbReference type="Proteomes" id="UP000199312">
    <property type="component" value="Unassembled WGS sequence"/>
</dbReference>
<keyword evidence="1" id="KW-1133">Transmembrane helix</keyword>
<dbReference type="SUPFAM" id="SSF46894">
    <property type="entry name" value="C-terminal effector domain of the bipartite response regulators"/>
    <property type="match status" value="1"/>
</dbReference>
<feature type="transmembrane region" description="Helical" evidence="1">
    <location>
        <begin position="745"/>
        <end position="765"/>
    </location>
</feature>
<evidence type="ECO:0000313" key="3">
    <source>
        <dbReference type="EMBL" id="SFS42001.1"/>
    </source>
</evidence>
<evidence type="ECO:0000256" key="1">
    <source>
        <dbReference type="SAM" id="Phobius"/>
    </source>
</evidence>
<dbReference type="Pfam" id="PF00196">
    <property type="entry name" value="GerE"/>
    <property type="match status" value="1"/>
</dbReference>
<dbReference type="SUPFAM" id="SSF63829">
    <property type="entry name" value="Calcium-dependent phosphotriesterase"/>
    <property type="match status" value="1"/>
</dbReference>
<evidence type="ECO:0000259" key="2">
    <source>
        <dbReference type="SMART" id="SM00421"/>
    </source>
</evidence>
<dbReference type="Pfam" id="PF07494">
    <property type="entry name" value="Reg_prop"/>
    <property type="match status" value="1"/>
</dbReference>
<sequence>MVRKYFYVFLVFLSVTVKGQVDAAFLKKIKSSVTETISFGKNDFKSDSQFWTMIEDNDGVLIFGNNSGILIFDGEYWKSISLPNKSSVRSLLIDENGVIWVGGYNEIGNLKKDDFGNYYYKSLIDQLHLNNINFENTWKIHSINNKIVIRTFKELIVIMGKTVTHIKANQAFTYSAVANGNLIVQDAENGIYLLNKNGDKLIFTISSKDLNNSLITASLPINNEEFFLVTSDGHVYLANLNSKTIIKQKELFEKGHIDPINCGIQKNDSTLLLGTLSSKIIELKKNGAVNKTNISFNKVKNTAILNFYKLKSNNIWVLQNNGISCLDFNSQYSNIFDFASVYDILIDNQTIYIATNEGVYYLNKFENFNYQLNKIEDLPGQTWSLTKVEDEIIIGHNDGIFVFKNNVLKQIDGRTGFWKITPIKGKKNSFLASSYNGLFLIEKEKSNWVLKHPINGFEESTRDILPSDDPNTYWVCHGYKGVYRLVINAEYTRVESVEHFTTNNGFKSPFNINVVNYNGKIVFTTNNGIYTFNKKTKTFIPDKTLNSILNPSKNTRKLLYTKNRTWFVQDDEPGYFNNNNVKEIIKAPFSNLKGTFNEGMECIVPNNDYAFFGTKDGMFLYDIHKFNNQNTFTSFSNIIYTKGNQKQFTPINSSKNIELPNNSDILRFEFSAPKIAPYTQTQYSYFLEGLDDNWSSWSTNPFKEYTKLSRGQYIFKVKSKSNTGINGKEISYTFTVLPAWYQTNLAYLLYILLLCSIAFMIYKLIMKKIENEKRKTRLETLKDQKLIKLELEQLKLSIEKKKITEDNNHLELDLIDKSKELANYTLLLSKRKEAFLELSNDLKQLKDIVKNNESKNKIIQIFKKLNQNSIGDKYLEIFDVNFERVHLNFFKNLKQIDSSFSQRELRLCALIKMNLTNKEISHILNISDRGVETARYRIRKKLNLPSSESLSLFLENLTINAND</sequence>
<organism evidence="3 4">
    <name type="scientific">Lutibacter maritimus</name>
    <dbReference type="NCBI Taxonomy" id="593133"/>
    <lineage>
        <taxon>Bacteria</taxon>
        <taxon>Pseudomonadati</taxon>
        <taxon>Bacteroidota</taxon>
        <taxon>Flavobacteriia</taxon>
        <taxon>Flavobacteriales</taxon>
        <taxon>Flavobacteriaceae</taxon>
        <taxon>Lutibacter</taxon>
    </lineage>
</organism>
<dbReference type="InterPro" id="IPR011047">
    <property type="entry name" value="Quinoprotein_ADH-like_sf"/>
</dbReference>
<dbReference type="GO" id="GO:0003677">
    <property type="term" value="F:DNA binding"/>
    <property type="evidence" value="ECO:0007669"/>
    <property type="project" value="InterPro"/>
</dbReference>
<dbReference type="InterPro" id="IPR011110">
    <property type="entry name" value="Reg_prop"/>
</dbReference>
<proteinExistence type="predicted"/>
<dbReference type="InterPro" id="IPR016032">
    <property type="entry name" value="Sig_transdc_resp-reg_C-effctor"/>
</dbReference>